<dbReference type="PANTHER" id="PTHR15004">
    <property type="entry name" value="GLUTAMYL-TRNA(GLN) AMIDOTRANSFERASE SUBUNIT C, MITOCHONDRIAL"/>
    <property type="match status" value="1"/>
</dbReference>
<name>A0A392MQQ6_9FABA</name>
<dbReference type="InterPro" id="IPR036113">
    <property type="entry name" value="Asp/Glu-ADT_sf_sub_c"/>
</dbReference>
<dbReference type="EMBL" id="LXQA010016525">
    <property type="protein sequence ID" value="MCH89613.1"/>
    <property type="molecule type" value="Genomic_DNA"/>
</dbReference>
<dbReference type="Proteomes" id="UP000265520">
    <property type="component" value="Unassembled WGS sequence"/>
</dbReference>
<dbReference type="GO" id="GO:0006450">
    <property type="term" value="P:regulation of translational fidelity"/>
    <property type="evidence" value="ECO:0007669"/>
    <property type="project" value="InterPro"/>
</dbReference>
<dbReference type="Pfam" id="PF02686">
    <property type="entry name" value="GatC"/>
    <property type="match status" value="1"/>
</dbReference>
<accession>A0A392MQQ6</accession>
<evidence type="ECO:0000313" key="2">
    <source>
        <dbReference type="Proteomes" id="UP000265520"/>
    </source>
</evidence>
<dbReference type="GO" id="GO:0070681">
    <property type="term" value="P:glutaminyl-tRNAGln biosynthesis via transamidation"/>
    <property type="evidence" value="ECO:0007669"/>
    <property type="project" value="TreeGrafter"/>
</dbReference>
<reference evidence="1 2" key="1">
    <citation type="journal article" date="2018" name="Front. Plant Sci.">
        <title>Red Clover (Trifolium pratense) and Zigzag Clover (T. medium) - A Picture of Genomic Similarities and Differences.</title>
        <authorList>
            <person name="Dluhosova J."/>
            <person name="Istvanek J."/>
            <person name="Nedelnik J."/>
            <person name="Repkova J."/>
        </authorList>
    </citation>
    <scope>NUCLEOTIDE SEQUENCE [LARGE SCALE GENOMIC DNA]</scope>
    <source>
        <strain evidence="2">cv. 10/8</strain>
        <tissue evidence="1">Leaf</tissue>
    </source>
</reference>
<keyword evidence="1" id="KW-0808">Transferase</keyword>
<proteinExistence type="predicted"/>
<evidence type="ECO:0000313" key="1">
    <source>
        <dbReference type="EMBL" id="MCH89613.1"/>
    </source>
</evidence>
<comment type="caution">
    <text evidence="1">The sequence shown here is derived from an EMBL/GenBank/DDBJ whole genome shotgun (WGS) entry which is preliminary data.</text>
</comment>
<dbReference type="GO" id="GO:0005739">
    <property type="term" value="C:mitochondrion"/>
    <property type="evidence" value="ECO:0007669"/>
    <property type="project" value="TreeGrafter"/>
</dbReference>
<dbReference type="GO" id="GO:0032543">
    <property type="term" value="P:mitochondrial translation"/>
    <property type="evidence" value="ECO:0007669"/>
    <property type="project" value="TreeGrafter"/>
</dbReference>
<dbReference type="SUPFAM" id="SSF141000">
    <property type="entry name" value="Glu-tRNAGln amidotransferase C subunit"/>
    <property type="match status" value="1"/>
</dbReference>
<keyword evidence="2" id="KW-1185">Reference proteome</keyword>
<dbReference type="GO" id="GO:0030956">
    <property type="term" value="C:glutamyl-tRNA(Gln) amidotransferase complex"/>
    <property type="evidence" value="ECO:0007669"/>
    <property type="project" value="TreeGrafter"/>
</dbReference>
<sequence>MDRNPRGPTSQFGMLVVSMYYKHCITVRQIVYLCNRFGQLQGVDLQSIEPSIRADTENNLRDNTPETFDHRDAIIASVPSYEEPYIKVPKVLNVD</sequence>
<dbReference type="PANTHER" id="PTHR15004:SF0">
    <property type="entry name" value="GLUTAMYL-TRNA(GLN) AMIDOTRANSFERASE SUBUNIT C, MITOCHONDRIAL"/>
    <property type="match status" value="1"/>
</dbReference>
<protein>
    <submittedName>
        <fullName evidence="1">Glutamyl-tRNA(Gln) amidotransferase subunit C chloroplastic/mitochondrial-like</fullName>
    </submittedName>
</protein>
<dbReference type="GO" id="GO:0009507">
    <property type="term" value="C:chloroplast"/>
    <property type="evidence" value="ECO:0007669"/>
    <property type="project" value="TreeGrafter"/>
</dbReference>
<organism evidence="1 2">
    <name type="scientific">Trifolium medium</name>
    <dbReference type="NCBI Taxonomy" id="97028"/>
    <lineage>
        <taxon>Eukaryota</taxon>
        <taxon>Viridiplantae</taxon>
        <taxon>Streptophyta</taxon>
        <taxon>Embryophyta</taxon>
        <taxon>Tracheophyta</taxon>
        <taxon>Spermatophyta</taxon>
        <taxon>Magnoliopsida</taxon>
        <taxon>eudicotyledons</taxon>
        <taxon>Gunneridae</taxon>
        <taxon>Pentapetalae</taxon>
        <taxon>rosids</taxon>
        <taxon>fabids</taxon>
        <taxon>Fabales</taxon>
        <taxon>Fabaceae</taxon>
        <taxon>Papilionoideae</taxon>
        <taxon>50 kb inversion clade</taxon>
        <taxon>NPAAA clade</taxon>
        <taxon>Hologalegina</taxon>
        <taxon>IRL clade</taxon>
        <taxon>Trifolieae</taxon>
        <taxon>Trifolium</taxon>
    </lineage>
</organism>
<dbReference type="AlphaFoldDB" id="A0A392MQQ6"/>
<dbReference type="InterPro" id="IPR003837">
    <property type="entry name" value="GatC"/>
</dbReference>
<dbReference type="GO" id="GO:0016740">
    <property type="term" value="F:transferase activity"/>
    <property type="evidence" value="ECO:0007669"/>
    <property type="project" value="UniProtKB-KW"/>
</dbReference>
<gene>
    <name evidence="1" type="ORF">A2U01_0010513</name>
</gene>